<dbReference type="AlphaFoldDB" id="A0AAV9BFB7"/>
<reference evidence="1" key="2">
    <citation type="submission" date="2023-06" db="EMBL/GenBank/DDBJ databases">
        <authorList>
            <person name="Ma L."/>
            <person name="Liu K.-W."/>
            <person name="Li Z."/>
            <person name="Hsiao Y.-Y."/>
            <person name="Qi Y."/>
            <person name="Fu T."/>
            <person name="Tang G."/>
            <person name="Zhang D."/>
            <person name="Sun W.-H."/>
            <person name="Liu D.-K."/>
            <person name="Li Y."/>
            <person name="Chen G.-Z."/>
            <person name="Liu X.-D."/>
            <person name="Liao X.-Y."/>
            <person name="Jiang Y.-T."/>
            <person name="Yu X."/>
            <person name="Hao Y."/>
            <person name="Huang J."/>
            <person name="Zhao X.-W."/>
            <person name="Ke S."/>
            <person name="Chen Y.-Y."/>
            <person name="Wu W.-L."/>
            <person name="Hsu J.-L."/>
            <person name="Lin Y.-F."/>
            <person name="Huang M.-D."/>
            <person name="Li C.-Y."/>
            <person name="Huang L."/>
            <person name="Wang Z.-W."/>
            <person name="Zhao X."/>
            <person name="Zhong W.-Y."/>
            <person name="Peng D.-H."/>
            <person name="Ahmad S."/>
            <person name="Lan S."/>
            <person name="Zhang J.-S."/>
            <person name="Tsai W.-C."/>
            <person name="Van De Peer Y."/>
            <person name="Liu Z.-J."/>
        </authorList>
    </citation>
    <scope>NUCLEOTIDE SEQUENCE</scope>
    <source>
        <strain evidence="1">SCP</strain>
        <tissue evidence="1">Leaves</tissue>
    </source>
</reference>
<evidence type="ECO:0000313" key="2">
    <source>
        <dbReference type="Proteomes" id="UP001179952"/>
    </source>
</evidence>
<sequence>MASSRMMRRLRLRLHVVDVHSRLIRISRRRPPGLEDDVHLCIDQTCSCSVIYGFGGESEVGIGVDEKGRLRLPVVFEDWTDDRPTVAVVESTVGGGFGDGEDAEGVGVETWMRRPAAEIVAERECNERRRREIRIRSPVVRISLPT</sequence>
<keyword evidence="2" id="KW-1185">Reference proteome</keyword>
<comment type="caution">
    <text evidence="1">The sequence shown here is derived from an EMBL/GenBank/DDBJ whole genome shotgun (WGS) entry which is preliminary data.</text>
</comment>
<dbReference type="Proteomes" id="UP001179952">
    <property type="component" value="Unassembled WGS sequence"/>
</dbReference>
<protein>
    <submittedName>
        <fullName evidence="1">Uncharacterized protein</fullName>
    </submittedName>
</protein>
<accession>A0AAV9BFB7</accession>
<gene>
    <name evidence="1" type="ORF">QJS04_geneDACA012896</name>
</gene>
<proteinExistence type="predicted"/>
<dbReference type="EMBL" id="JAUJYN010000003">
    <property type="protein sequence ID" value="KAK1275384.1"/>
    <property type="molecule type" value="Genomic_DNA"/>
</dbReference>
<name>A0AAV9BFB7_ACOGR</name>
<reference evidence="1" key="1">
    <citation type="journal article" date="2023" name="Nat. Commun.">
        <title>Diploid and tetraploid genomes of Acorus and the evolution of monocots.</title>
        <authorList>
            <person name="Ma L."/>
            <person name="Liu K.W."/>
            <person name="Li Z."/>
            <person name="Hsiao Y.Y."/>
            <person name="Qi Y."/>
            <person name="Fu T."/>
            <person name="Tang G.D."/>
            <person name="Zhang D."/>
            <person name="Sun W.H."/>
            <person name="Liu D.K."/>
            <person name="Li Y."/>
            <person name="Chen G.Z."/>
            <person name="Liu X.D."/>
            <person name="Liao X.Y."/>
            <person name="Jiang Y.T."/>
            <person name="Yu X."/>
            <person name="Hao Y."/>
            <person name="Huang J."/>
            <person name="Zhao X.W."/>
            <person name="Ke S."/>
            <person name="Chen Y.Y."/>
            <person name="Wu W.L."/>
            <person name="Hsu J.L."/>
            <person name="Lin Y.F."/>
            <person name="Huang M.D."/>
            <person name="Li C.Y."/>
            <person name="Huang L."/>
            <person name="Wang Z.W."/>
            <person name="Zhao X."/>
            <person name="Zhong W.Y."/>
            <person name="Peng D.H."/>
            <person name="Ahmad S."/>
            <person name="Lan S."/>
            <person name="Zhang J.S."/>
            <person name="Tsai W.C."/>
            <person name="Van de Peer Y."/>
            <person name="Liu Z.J."/>
        </authorList>
    </citation>
    <scope>NUCLEOTIDE SEQUENCE</scope>
    <source>
        <strain evidence="1">SCP</strain>
    </source>
</reference>
<organism evidence="1 2">
    <name type="scientific">Acorus gramineus</name>
    <name type="common">Dwarf sweet flag</name>
    <dbReference type="NCBI Taxonomy" id="55184"/>
    <lineage>
        <taxon>Eukaryota</taxon>
        <taxon>Viridiplantae</taxon>
        <taxon>Streptophyta</taxon>
        <taxon>Embryophyta</taxon>
        <taxon>Tracheophyta</taxon>
        <taxon>Spermatophyta</taxon>
        <taxon>Magnoliopsida</taxon>
        <taxon>Liliopsida</taxon>
        <taxon>Acoraceae</taxon>
        <taxon>Acorus</taxon>
    </lineage>
</organism>
<evidence type="ECO:0000313" key="1">
    <source>
        <dbReference type="EMBL" id="KAK1275384.1"/>
    </source>
</evidence>